<dbReference type="PANTHER" id="PTHR30579:SF7">
    <property type="entry name" value="HTH-TYPE TRANSCRIPTIONAL REGULATOR LRHA-RELATED"/>
    <property type="match status" value="1"/>
</dbReference>
<evidence type="ECO:0000313" key="8">
    <source>
        <dbReference type="Proteomes" id="UP000092659"/>
    </source>
</evidence>
<dbReference type="InterPro" id="IPR036388">
    <property type="entry name" value="WH-like_DNA-bd_sf"/>
</dbReference>
<dbReference type="SUPFAM" id="SSF53850">
    <property type="entry name" value="Periplasmic binding protein-like II"/>
    <property type="match status" value="1"/>
</dbReference>
<dbReference type="OrthoDB" id="9789529at2"/>
<evidence type="ECO:0000313" key="9">
    <source>
        <dbReference type="Proteomes" id="UP001519309"/>
    </source>
</evidence>
<dbReference type="GO" id="GO:0003700">
    <property type="term" value="F:DNA-binding transcription factor activity"/>
    <property type="evidence" value="ECO:0007669"/>
    <property type="project" value="InterPro"/>
</dbReference>
<keyword evidence="3 7" id="KW-0238">DNA-binding</keyword>
<evidence type="ECO:0000256" key="2">
    <source>
        <dbReference type="ARBA" id="ARBA00023015"/>
    </source>
</evidence>
<dbReference type="InterPro" id="IPR050176">
    <property type="entry name" value="LTTR"/>
</dbReference>
<dbReference type="Gene3D" id="3.40.190.10">
    <property type="entry name" value="Periplasmic binding protein-like II"/>
    <property type="match status" value="2"/>
</dbReference>
<evidence type="ECO:0000259" key="5">
    <source>
        <dbReference type="PROSITE" id="PS50931"/>
    </source>
</evidence>
<dbReference type="InterPro" id="IPR000847">
    <property type="entry name" value="LysR_HTH_N"/>
</dbReference>
<feature type="domain" description="HTH lysR-type" evidence="5">
    <location>
        <begin position="5"/>
        <end position="62"/>
    </location>
</feature>
<dbReference type="KEGG" id="sgs:AVL59_29640"/>
<evidence type="ECO:0000256" key="3">
    <source>
        <dbReference type="ARBA" id="ARBA00023125"/>
    </source>
</evidence>
<gene>
    <name evidence="6" type="ORF">AVL59_29640</name>
    <name evidence="7" type="ORF">J2Z21_006831</name>
</gene>
<sequence>MRRDLDIRPLRTLVTIVDTGGFRRASEVLNISQPAVSQHISKLNALIGEPVFRETGQSLRLSATGEELLRFARQLVRTNDELVLRLSAAKRGHRLTLGVCDTLVGVIPNLITALQEHVPLPRMSVQTGPGGHLSDQLAEGAVDMVVRLGAPEGPADEVIGAVECTWFGHAGLLTETNPVPLAVFAEREAPLRRLAEDTLTERRITWHVAYEGVGVEDVVTVTRSGFGISLLFSAAGHRWHLPVLPPDLLPEPVRSLPVVLTAGSRLADDLTGTVRAAVHRVMSDYTTQEAPARGGVTLQG</sequence>
<organism evidence="6 8">
    <name type="scientific">Streptomyces griseochromogenes</name>
    <dbReference type="NCBI Taxonomy" id="68214"/>
    <lineage>
        <taxon>Bacteria</taxon>
        <taxon>Bacillati</taxon>
        <taxon>Actinomycetota</taxon>
        <taxon>Actinomycetes</taxon>
        <taxon>Kitasatosporales</taxon>
        <taxon>Streptomycetaceae</taxon>
        <taxon>Streptomyces</taxon>
    </lineage>
</organism>
<dbReference type="Gene3D" id="1.10.10.10">
    <property type="entry name" value="Winged helix-like DNA-binding domain superfamily/Winged helix DNA-binding domain"/>
    <property type="match status" value="1"/>
</dbReference>
<dbReference type="PANTHER" id="PTHR30579">
    <property type="entry name" value="TRANSCRIPTIONAL REGULATOR"/>
    <property type="match status" value="1"/>
</dbReference>
<dbReference type="SUPFAM" id="SSF46785">
    <property type="entry name" value="Winged helix' DNA-binding domain"/>
    <property type="match status" value="1"/>
</dbReference>
<accession>A0A1B1B2W0</accession>
<proteinExistence type="inferred from homology"/>
<dbReference type="RefSeq" id="WP_067310461.1">
    <property type="nucleotide sequence ID" value="NZ_CP016279.1"/>
</dbReference>
<dbReference type="Pfam" id="PF00126">
    <property type="entry name" value="HTH_1"/>
    <property type="match status" value="1"/>
</dbReference>
<reference evidence="7 9" key="2">
    <citation type="submission" date="2021-03" db="EMBL/GenBank/DDBJ databases">
        <title>Genomic Encyclopedia of Type Strains, Phase IV (KMG-IV): sequencing the most valuable type-strain genomes for metagenomic binning, comparative biology and taxonomic classification.</title>
        <authorList>
            <person name="Goeker M."/>
        </authorList>
    </citation>
    <scope>NUCLEOTIDE SEQUENCE [LARGE SCALE GENOMIC DNA]</scope>
    <source>
        <strain evidence="7 9">DSM 40499</strain>
    </source>
</reference>
<dbReference type="InterPro" id="IPR005119">
    <property type="entry name" value="LysR_subst-bd"/>
</dbReference>
<reference evidence="6 8" key="1">
    <citation type="submission" date="2016-06" db="EMBL/GenBank/DDBJ databases">
        <title>Complete genome sequence of Streptomyces griseochromogenes ATCC 14511, the Blasticidin S producer.</title>
        <authorList>
            <person name="Wu L."/>
        </authorList>
    </citation>
    <scope>NUCLEOTIDE SEQUENCE [LARGE SCALE GENOMIC DNA]</scope>
    <source>
        <strain evidence="6 8">ATCC 14511</strain>
    </source>
</reference>
<dbReference type="EMBL" id="JAGGLP010000018">
    <property type="protein sequence ID" value="MBP2053829.1"/>
    <property type="molecule type" value="Genomic_DNA"/>
</dbReference>
<dbReference type="PROSITE" id="PS50931">
    <property type="entry name" value="HTH_LYSR"/>
    <property type="match status" value="1"/>
</dbReference>
<dbReference type="STRING" id="68214.AVL59_29640"/>
<keyword evidence="2" id="KW-0805">Transcription regulation</keyword>
<protein>
    <submittedName>
        <fullName evidence="7">DNA-binding transcriptional LysR family regulator</fullName>
    </submittedName>
</protein>
<dbReference type="Proteomes" id="UP001519309">
    <property type="component" value="Unassembled WGS sequence"/>
</dbReference>
<dbReference type="Pfam" id="PF03466">
    <property type="entry name" value="LysR_substrate"/>
    <property type="match status" value="1"/>
</dbReference>
<evidence type="ECO:0000256" key="4">
    <source>
        <dbReference type="ARBA" id="ARBA00023163"/>
    </source>
</evidence>
<dbReference type="GO" id="GO:0003677">
    <property type="term" value="F:DNA binding"/>
    <property type="evidence" value="ECO:0007669"/>
    <property type="project" value="UniProtKB-KW"/>
</dbReference>
<dbReference type="Proteomes" id="UP000092659">
    <property type="component" value="Chromosome"/>
</dbReference>
<evidence type="ECO:0000256" key="1">
    <source>
        <dbReference type="ARBA" id="ARBA00009437"/>
    </source>
</evidence>
<evidence type="ECO:0000313" key="7">
    <source>
        <dbReference type="EMBL" id="MBP2053829.1"/>
    </source>
</evidence>
<evidence type="ECO:0000313" key="6">
    <source>
        <dbReference type="EMBL" id="ANP53144.1"/>
    </source>
</evidence>
<dbReference type="InterPro" id="IPR036390">
    <property type="entry name" value="WH_DNA-bd_sf"/>
</dbReference>
<keyword evidence="4" id="KW-0804">Transcription</keyword>
<name>A0A1B1B2W0_9ACTN</name>
<dbReference type="AlphaFoldDB" id="A0A1B1B2W0"/>
<dbReference type="PRINTS" id="PR00039">
    <property type="entry name" value="HTHLYSR"/>
</dbReference>
<dbReference type="EMBL" id="CP016279">
    <property type="protein sequence ID" value="ANP53144.1"/>
    <property type="molecule type" value="Genomic_DNA"/>
</dbReference>
<comment type="similarity">
    <text evidence="1">Belongs to the LysR transcriptional regulatory family.</text>
</comment>
<keyword evidence="9" id="KW-1185">Reference proteome</keyword>